<evidence type="ECO:0000313" key="9">
    <source>
        <dbReference type="EMBL" id="CAL1384155.1"/>
    </source>
</evidence>
<comment type="subcellular location">
    <subcellularLocation>
        <location evidence="1">Nucleus</location>
    </subcellularLocation>
</comment>
<feature type="compositionally biased region" description="Polar residues" evidence="7">
    <location>
        <begin position="309"/>
        <end position="322"/>
    </location>
</feature>
<dbReference type="EMBL" id="OZ034817">
    <property type="protein sequence ID" value="CAL1384155.1"/>
    <property type="molecule type" value="Genomic_DNA"/>
</dbReference>
<proteinExistence type="predicted"/>
<feature type="compositionally biased region" description="Low complexity" evidence="7">
    <location>
        <begin position="323"/>
        <end position="332"/>
    </location>
</feature>
<keyword evidence="10" id="KW-1185">Reference proteome</keyword>
<evidence type="ECO:0000313" key="10">
    <source>
        <dbReference type="Proteomes" id="UP001497516"/>
    </source>
</evidence>
<keyword evidence="4" id="KW-0238">DNA-binding</keyword>
<dbReference type="PANTHER" id="PTHR16223:SF56">
    <property type="entry name" value="TRANSCRIPTION FACTOR BHLH110"/>
    <property type="match status" value="1"/>
</dbReference>
<dbReference type="GO" id="GO:0005634">
    <property type="term" value="C:nucleus"/>
    <property type="evidence" value="ECO:0007669"/>
    <property type="project" value="UniProtKB-SubCell"/>
</dbReference>
<feature type="domain" description="BHLH" evidence="8">
    <location>
        <begin position="342"/>
        <end position="391"/>
    </location>
</feature>
<evidence type="ECO:0000256" key="5">
    <source>
        <dbReference type="ARBA" id="ARBA00023163"/>
    </source>
</evidence>
<feature type="compositionally biased region" description="Low complexity" evidence="7">
    <location>
        <begin position="128"/>
        <end position="140"/>
    </location>
</feature>
<keyword evidence="3" id="KW-0805">Transcription regulation</keyword>
<gene>
    <name evidence="9" type="ORF">LTRI10_LOCUS25383</name>
</gene>
<dbReference type="InterPro" id="IPR011598">
    <property type="entry name" value="bHLH_dom"/>
</dbReference>
<evidence type="ECO:0000256" key="7">
    <source>
        <dbReference type="SAM" id="MobiDB-lite"/>
    </source>
</evidence>
<evidence type="ECO:0000256" key="2">
    <source>
        <dbReference type="ARBA" id="ARBA00011738"/>
    </source>
</evidence>
<feature type="compositionally biased region" description="Low complexity" evidence="7">
    <location>
        <begin position="274"/>
        <end position="290"/>
    </location>
</feature>
<dbReference type="GO" id="GO:0000978">
    <property type="term" value="F:RNA polymerase II cis-regulatory region sequence-specific DNA binding"/>
    <property type="evidence" value="ECO:0007669"/>
    <property type="project" value="TreeGrafter"/>
</dbReference>
<feature type="compositionally biased region" description="Polar residues" evidence="7">
    <location>
        <begin position="291"/>
        <end position="302"/>
    </location>
</feature>
<reference evidence="9 10" key="1">
    <citation type="submission" date="2024-04" db="EMBL/GenBank/DDBJ databases">
        <authorList>
            <person name="Fracassetti M."/>
        </authorList>
    </citation>
    <scope>NUCLEOTIDE SEQUENCE [LARGE SCALE GENOMIC DNA]</scope>
</reference>
<evidence type="ECO:0000256" key="6">
    <source>
        <dbReference type="ARBA" id="ARBA00023242"/>
    </source>
</evidence>
<evidence type="ECO:0000256" key="3">
    <source>
        <dbReference type="ARBA" id="ARBA00023015"/>
    </source>
</evidence>
<feature type="region of interest" description="Disordered" evidence="7">
    <location>
        <begin position="1"/>
        <end position="36"/>
    </location>
</feature>
<evidence type="ECO:0000259" key="8">
    <source>
        <dbReference type="PROSITE" id="PS50888"/>
    </source>
</evidence>
<dbReference type="AlphaFoldDB" id="A0AAV2EF08"/>
<dbReference type="Proteomes" id="UP001497516">
    <property type="component" value="Chromosome 4"/>
</dbReference>
<organism evidence="9 10">
    <name type="scientific">Linum trigynum</name>
    <dbReference type="NCBI Taxonomy" id="586398"/>
    <lineage>
        <taxon>Eukaryota</taxon>
        <taxon>Viridiplantae</taxon>
        <taxon>Streptophyta</taxon>
        <taxon>Embryophyta</taxon>
        <taxon>Tracheophyta</taxon>
        <taxon>Spermatophyta</taxon>
        <taxon>Magnoliopsida</taxon>
        <taxon>eudicotyledons</taxon>
        <taxon>Gunneridae</taxon>
        <taxon>Pentapetalae</taxon>
        <taxon>rosids</taxon>
        <taxon>fabids</taxon>
        <taxon>Malpighiales</taxon>
        <taxon>Linaceae</taxon>
        <taxon>Linum</taxon>
    </lineage>
</organism>
<sequence>MESANLHHHHRQLQVVASSSSSSSSSSSPPNPSAAAAATTASTNYYGAAPTTGPGWTQNFTFDGGSVNPSRLMINNNHHHHNHDLSFQWNTNSGCFTSIKDVVDSSTSLSSSTTSSDPFPRFTDMLISSPSPSSETSSSTANDLSEKLLLKTISAGFPAYNYHGGGVMPLINNSSSFGSNHNYFMLPAARVGGSGSATTTTSSFIYPSINVSSLSLQTAPLDMNMQALDLRTSSSNHSLMGSVMRVDHHHPNYGSVDDNHRHHQENLMMRQYCSPSNNTKVSSGSSSTASFNRETATKSAPPTTEAKRSSSGSSTNDATAGKSTSTQQQESSGGANKKSRLDQPRASCPPFKVRKEKLGDRIAALQQMVAPFGKTDTASVLMEAIGYIKFLQNQVETLSVPYMKPARNKPNRPMHFQTGEVVGNGEPTSRDLRSRGLCLVPLSCMSYVASIDGGSIAGAMWPPPPPNFGGGTFN</sequence>
<name>A0AAV2EF08_9ROSI</name>
<dbReference type="PANTHER" id="PTHR16223">
    <property type="entry name" value="TRANSCRIPTION FACTOR BHLH83-RELATED"/>
    <property type="match status" value="1"/>
</dbReference>
<dbReference type="InterPro" id="IPR036638">
    <property type="entry name" value="HLH_DNA-bd_sf"/>
</dbReference>
<dbReference type="SUPFAM" id="SSF47459">
    <property type="entry name" value="HLH, helix-loop-helix DNA-binding domain"/>
    <property type="match status" value="1"/>
</dbReference>
<protein>
    <recommendedName>
        <fullName evidence="8">BHLH domain-containing protein</fullName>
    </recommendedName>
</protein>
<dbReference type="Gene3D" id="4.10.280.10">
    <property type="entry name" value="Helix-loop-helix DNA-binding domain"/>
    <property type="match status" value="1"/>
</dbReference>
<dbReference type="FunFam" id="4.10.280.10:FF:000032">
    <property type="entry name" value="Transcription factor bHLH123 family"/>
    <property type="match status" value="1"/>
</dbReference>
<dbReference type="GO" id="GO:0000981">
    <property type="term" value="F:DNA-binding transcription factor activity, RNA polymerase II-specific"/>
    <property type="evidence" value="ECO:0007669"/>
    <property type="project" value="TreeGrafter"/>
</dbReference>
<feature type="compositionally biased region" description="Basic residues" evidence="7">
    <location>
        <begin position="1"/>
        <end position="12"/>
    </location>
</feature>
<feature type="region of interest" description="Disordered" evidence="7">
    <location>
        <begin position="106"/>
        <end position="141"/>
    </location>
</feature>
<dbReference type="InterPro" id="IPR045239">
    <property type="entry name" value="bHLH95_bHLH"/>
</dbReference>
<accession>A0AAV2EF08</accession>
<evidence type="ECO:0000256" key="4">
    <source>
        <dbReference type="ARBA" id="ARBA00023125"/>
    </source>
</evidence>
<dbReference type="PROSITE" id="PS50888">
    <property type="entry name" value="BHLH"/>
    <property type="match status" value="1"/>
</dbReference>
<dbReference type="GO" id="GO:0046983">
    <property type="term" value="F:protein dimerization activity"/>
    <property type="evidence" value="ECO:0007669"/>
    <property type="project" value="InterPro"/>
</dbReference>
<dbReference type="CDD" id="cd11393">
    <property type="entry name" value="bHLH_AtbHLH_like"/>
    <property type="match status" value="1"/>
</dbReference>
<comment type="subunit">
    <text evidence="2">Homodimer.</text>
</comment>
<feature type="compositionally biased region" description="Low complexity" evidence="7">
    <location>
        <begin position="106"/>
        <end position="116"/>
    </location>
</feature>
<feature type="region of interest" description="Disordered" evidence="7">
    <location>
        <begin position="409"/>
        <end position="428"/>
    </location>
</feature>
<evidence type="ECO:0000256" key="1">
    <source>
        <dbReference type="ARBA" id="ARBA00004123"/>
    </source>
</evidence>
<feature type="compositionally biased region" description="Low complexity" evidence="7">
    <location>
        <begin position="17"/>
        <end position="36"/>
    </location>
</feature>
<keyword evidence="5" id="KW-0804">Transcription</keyword>
<feature type="region of interest" description="Disordered" evidence="7">
    <location>
        <begin position="274"/>
        <end position="352"/>
    </location>
</feature>
<keyword evidence="6" id="KW-0539">Nucleus</keyword>
<dbReference type="InterPro" id="IPR045843">
    <property type="entry name" value="IND-like"/>
</dbReference>